<accession>A0A9B0LJA6</accession>
<protein>
    <submittedName>
        <fullName evidence="2">Phosphatidylserine decarboxylase proenzyme-like</fullName>
    </submittedName>
</protein>
<proteinExistence type="predicted"/>
<organism evidence="1 2">
    <name type="scientific">Odobenus rosmarus divergens</name>
    <name type="common">Pacific walrus</name>
    <dbReference type="NCBI Taxonomy" id="9708"/>
    <lineage>
        <taxon>Eukaryota</taxon>
        <taxon>Metazoa</taxon>
        <taxon>Chordata</taxon>
        <taxon>Craniata</taxon>
        <taxon>Vertebrata</taxon>
        <taxon>Euteleostomi</taxon>
        <taxon>Mammalia</taxon>
        <taxon>Eutheria</taxon>
        <taxon>Laurasiatheria</taxon>
        <taxon>Carnivora</taxon>
        <taxon>Caniformia</taxon>
        <taxon>Pinnipedia</taxon>
        <taxon>Odobenidae</taxon>
        <taxon>Odobenus</taxon>
    </lineage>
</organism>
<sequence length="107" mass="12197">MAASVGRKCLRLLRGIEPWRSSLLHSENTAVSHFLQSLRKLSVRGFYTNARRVHTAPARTLSLLRPLPVLLVTGGGYAGYRQYEKYRERELEKLGLEIPPKLAGHWE</sequence>
<evidence type="ECO:0000313" key="2">
    <source>
        <dbReference type="RefSeq" id="XP_004400162.1"/>
    </source>
</evidence>
<reference evidence="2" key="1">
    <citation type="submission" date="2025-08" db="UniProtKB">
        <authorList>
            <consortium name="RefSeq"/>
        </authorList>
    </citation>
    <scope>IDENTIFICATION</scope>
</reference>
<evidence type="ECO:0000313" key="1">
    <source>
        <dbReference type="Proteomes" id="UP000245340"/>
    </source>
</evidence>
<dbReference type="AlphaFoldDB" id="A0A9B0LJA6"/>
<dbReference type="RefSeq" id="XP_004400162.1">
    <property type="nucleotide sequence ID" value="XM_004400105.1"/>
</dbReference>
<dbReference type="Proteomes" id="UP000245340">
    <property type="component" value="Unplaced"/>
</dbReference>
<name>A0A9B0LJA6_ODORO</name>
<keyword evidence="1" id="KW-1185">Reference proteome</keyword>
<gene>
    <name evidence="2" type="primary">LOC101364589</name>
</gene>